<feature type="signal peptide" evidence="1">
    <location>
        <begin position="1"/>
        <end position="16"/>
    </location>
</feature>
<accession>A0ABD0M6G3</accession>
<comment type="caution">
    <text evidence="2">The sequence shown here is derived from an EMBL/GenBank/DDBJ whole genome shotgun (WGS) entry which is preliminary data.</text>
</comment>
<keyword evidence="3" id="KW-1185">Reference proteome</keyword>
<organism evidence="2 3">
    <name type="scientific">Batillaria attramentaria</name>
    <dbReference type="NCBI Taxonomy" id="370345"/>
    <lineage>
        <taxon>Eukaryota</taxon>
        <taxon>Metazoa</taxon>
        <taxon>Spiralia</taxon>
        <taxon>Lophotrochozoa</taxon>
        <taxon>Mollusca</taxon>
        <taxon>Gastropoda</taxon>
        <taxon>Caenogastropoda</taxon>
        <taxon>Sorbeoconcha</taxon>
        <taxon>Cerithioidea</taxon>
        <taxon>Batillariidae</taxon>
        <taxon>Batillaria</taxon>
    </lineage>
</organism>
<gene>
    <name evidence="2" type="ORF">BaRGS_00001872</name>
</gene>
<sequence length="121" mass="12890">MISFSLSLSLALKLSAIHFTPRLKTFVPGSAASPIAAFFISRFTKSANFVCAADQNSPQGPLASLVFSQGQPSLCLSQTDSSCVACVGDPRAVVFWANHMDNCSCSDWLQIFCPLPILTAT</sequence>
<dbReference type="Proteomes" id="UP001519460">
    <property type="component" value="Unassembled WGS sequence"/>
</dbReference>
<name>A0ABD0M6G3_9CAEN</name>
<evidence type="ECO:0000313" key="2">
    <source>
        <dbReference type="EMBL" id="KAK7507021.1"/>
    </source>
</evidence>
<feature type="chain" id="PRO_5044824391" evidence="1">
    <location>
        <begin position="17"/>
        <end position="121"/>
    </location>
</feature>
<evidence type="ECO:0000256" key="1">
    <source>
        <dbReference type="SAM" id="SignalP"/>
    </source>
</evidence>
<protein>
    <submittedName>
        <fullName evidence="2">Uncharacterized protein</fullName>
    </submittedName>
</protein>
<reference evidence="2 3" key="1">
    <citation type="journal article" date="2023" name="Sci. Data">
        <title>Genome assembly of the Korean intertidal mud-creeper Batillaria attramentaria.</title>
        <authorList>
            <person name="Patra A.K."/>
            <person name="Ho P.T."/>
            <person name="Jun S."/>
            <person name="Lee S.J."/>
            <person name="Kim Y."/>
            <person name="Won Y.J."/>
        </authorList>
    </citation>
    <scope>NUCLEOTIDE SEQUENCE [LARGE SCALE GENOMIC DNA]</scope>
    <source>
        <strain evidence="2">Wonlab-2016</strain>
    </source>
</reference>
<dbReference type="AlphaFoldDB" id="A0ABD0M6G3"/>
<dbReference type="EMBL" id="JACVVK020000005">
    <property type="protein sequence ID" value="KAK7507021.1"/>
    <property type="molecule type" value="Genomic_DNA"/>
</dbReference>
<keyword evidence="1" id="KW-0732">Signal</keyword>
<proteinExistence type="predicted"/>
<evidence type="ECO:0000313" key="3">
    <source>
        <dbReference type="Proteomes" id="UP001519460"/>
    </source>
</evidence>